<dbReference type="RefSeq" id="WP_049946855.1">
    <property type="nucleotide sequence ID" value="NZ_CABKSU010000122.1"/>
</dbReference>
<evidence type="ECO:0000313" key="5">
    <source>
        <dbReference type="EMBL" id="MSD17075.1"/>
    </source>
</evidence>
<accession>A0A173UVU3</accession>
<reference evidence="5 7" key="2">
    <citation type="journal article" date="2019" name="Nat. Med.">
        <title>A library of human gut bacterial isolates paired with longitudinal multiomics data enables mechanistic microbiome research.</title>
        <authorList>
            <person name="Poyet M."/>
            <person name="Groussin M."/>
            <person name="Gibbons S.M."/>
            <person name="Avila-Pacheco J."/>
            <person name="Jiang X."/>
            <person name="Kearney S.M."/>
            <person name="Perrotta A.R."/>
            <person name="Berdy B."/>
            <person name="Zhao S."/>
            <person name="Lieberman T.D."/>
            <person name="Swanson P.K."/>
            <person name="Smith M."/>
            <person name="Roesemann S."/>
            <person name="Alexander J.E."/>
            <person name="Rich S.A."/>
            <person name="Livny J."/>
            <person name="Vlamakis H."/>
            <person name="Clish C."/>
            <person name="Bullock K."/>
            <person name="Deik A."/>
            <person name="Scott J."/>
            <person name="Pierce K.A."/>
            <person name="Xavier R.J."/>
            <person name="Alm E.J."/>
        </authorList>
    </citation>
    <scope>NUCLEOTIDE SEQUENCE [LARGE SCALE GENOMIC DNA]</scope>
    <source>
        <strain evidence="5 7">BIOML-A3</strain>
    </source>
</reference>
<evidence type="ECO:0000313" key="7">
    <source>
        <dbReference type="Proteomes" id="UP000431304"/>
    </source>
</evidence>
<keyword evidence="3" id="KW-1133">Transmembrane helix</keyword>
<sequence>MNCYYCGAYLDSMDTCPNCEADVKIWKKIASISNKLYNDGLERAQVRDLSGAVEYLKMSLRYNKMNTNARNLLGLVYFEMGESVKALSEWVISKSLQGEDNPATAYLADIQKSSARLDNLNQTIKKFNQSLTYCKDGNTDLALIQLKKVLALNPKLVKGHQLLALLYMKEERYDLALRALKNAEKIDVGDANTMRYKKECHEHLKANGKVKTKEKDTVSYQSGNDLIIRPAKFTDNTAVLTVVNLLVGAAIGIAVVCFLIVPGIRKNANTNAASQLVKANETIATREQSIKSLEDEISSLQQTVADAQTETSSAGEKNTSYEALLNAYVAYAAKENVKAGESLANVNRDLLSENAQQIYDNMLTDVKSAMLEADMNEALDLYEKNNYSEAITKFESIVQTDEGYQEGKAAYYLAFAYNYQKDESNALKWFQIAKNHTNSSSVRNTCKEMIDDMQSRGITVPDASGSTGTQAGGTPDGSAADNTTADNSDNNTDNE</sequence>
<dbReference type="EMBL" id="CYYA01000017">
    <property type="protein sequence ID" value="CUN19163.1"/>
    <property type="molecule type" value="Genomic_DNA"/>
</dbReference>
<evidence type="ECO:0000313" key="6">
    <source>
        <dbReference type="Proteomes" id="UP000095492"/>
    </source>
</evidence>
<dbReference type="Gene3D" id="1.25.40.10">
    <property type="entry name" value="Tetratricopeptide repeat domain"/>
    <property type="match status" value="3"/>
</dbReference>
<dbReference type="SUPFAM" id="SSF48452">
    <property type="entry name" value="TPR-like"/>
    <property type="match status" value="2"/>
</dbReference>
<feature type="region of interest" description="Disordered" evidence="2">
    <location>
        <begin position="457"/>
        <end position="495"/>
    </location>
</feature>
<dbReference type="STRING" id="39490.ERS852448_02305"/>
<evidence type="ECO:0000256" key="2">
    <source>
        <dbReference type="SAM" id="MobiDB-lite"/>
    </source>
</evidence>
<dbReference type="OrthoDB" id="9791784at2"/>
<evidence type="ECO:0000313" key="4">
    <source>
        <dbReference type="EMBL" id="CUN19163.1"/>
    </source>
</evidence>
<proteinExistence type="predicted"/>
<dbReference type="InterPro" id="IPR019734">
    <property type="entry name" value="TPR_rpt"/>
</dbReference>
<dbReference type="EMBL" id="WKRA01000028">
    <property type="protein sequence ID" value="MSD17075.1"/>
    <property type="molecule type" value="Genomic_DNA"/>
</dbReference>
<dbReference type="Pfam" id="PF13432">
    <property type="entry name" value="TPR_16"/>
    <property type="match status" value="1"/>
</dbReference>
<dbReference type="SMART" id="SM00028">
    <property type="entry name" value="TPR"/>
    <property type="match status" value="6"/>
</dbReference>
<reference evidence="4 6" key="1">
    <citation type="submission" date="2015-09" db="EMBL/GenBank/DDBJ databases">
        <authorList>
            <consortium name="Pathogen Informatics"/>
        </authorList>
    </citation>
    <scope>NUCLEOTIDE SEQUENCE [LARGE SCALE GENOMIC DNA]</scope>
    <source>
        <strain evidence="4 6">2789STDY5608891</strain>
    </source>
</reference>
<dbReference type="Proteomes" id="UP000431304">
    <property type="component" value="Unassembled WGS sequence"/>
</dbReference>
<evidence type="ECO:0000256" key="3">
    <source>
        <dbReference type="SAM" id="Phobius"/>
    </source>
</evidence>
<keyword evidence="3" id="KW-0472">Membrane</keyword>
<name>A0A173UVU3_EUBRA</name>
<evidence type="ECO:0000256" key="1">
    <source>
        <dbReference type="SAM" id="Coils"/>
    </source>
</evidence>
<feature type="compositionally biased region" description="Low complexity" evidence="2">
    <location>
        <begin position="476"/>
        <end position="495"/>
    </location>
</feature>
<organism evidence="4 6">
    <name type="scientific">Eubacterium ramulus</name>
    <dbReference type="NCBI Taxonomy" id="39490"/>
    <lineage>
        <taxon>Bacteria</taxon>
        <taxon>Bacillati</taxon>
        <taxon>Bacillota</taxon>
        <taxon>Clostridia</taxon>
        <taxon>Eubacteriales</taxon>
        <taxon>Eubacteriaceae</taxon>
        <taxon>Eubacterium</taxon>
    </lineage>
</organism>
<keyword evidence="3" id="KW-0812">Transmembrane</keyword>
<dbReference type="GeneID" id="42788070"/>
<keyword evidence="1" id="KW-0175">Coiled coil</keyword>
<gene>
    <name evidence="4" type="ORF">ERS852448_02305</name>
    <name evidence="5" type="ORF">GKE72_13620</name>
</gene>
<dbReference type="Proteomes" id="UP000095492">
    <property type="component" value="Unassembled WGS sequence"/>
</dbReference>
<dbReference type="AlphaFoldDB" id="A0A173UVU3"/>
<dbReference type="InterPro" id="IPR011990">
    <property type="entry name" value="TPR-like_helical_dom_sf"/>
</dbReference>
<feature type="transmembrane region" description="Helical" evidence="3">
    <location>
        <begin position="238"/>
        <end position="261"/>
    </location>
</feature>
<feature type="coiled-coil region" evidence="1">
    <location>
        <begin position="276"/>
        <end position="310"/>
    </location>
</feature>
<protein>
    <submittedName>
        <fullName evidence="4">Cytochrome c biogenesis factor</fullName>
    </submittedName>
</protein>